<name>A0ABS6G4L7_9FIRM</name>
<protein>
    <submittedName>
        <fullName evidence="3">MinD/ParA family protein</fullName>
    </submittedName>
</protein>
<accession>A0ABS6G4L7</accession>
<reference evidence="3 4" key="1">
    <citation type="submission" date="2021-06" db="EMBL/GenBank/DDBJ databases">
        <authorList>
            <person name="Sun Q."/>
            <person name="Li D."/>
        </authorList>
    </citation>
    <scope>NUCLEOTIDE SEQUENCE [LARGE SCALE GENOMIC DNA]</scope>
    <source>
        <strain evidence="3 4">MSJ-5</strain>
    </source>
</reference>
<keyword evidence="1" id="KW-0547">Nucleotide-binding</keyword>
<dbReference type="RefSeq" id="WP_216418180.1">
    <property type="nucleotide sequence ID" value="NZ_JAHLQK010000005.1"/>
</dbReference>
<comment type="caution">
    <text evidence="3">The sequence shown here is derived from an EMBL/GenBank/DDBJ whole genome shotgun (WGS) entry which is preliminary data.</text>
</comment>
<dbReference type="Pfam" id="PF10609">
    <property type="entry name" value="ParA"/>
    <property type="match status" value="1"/>
</dbReference>
<dbReference type="Proteomes" id="UP000779508">
    <property type="component" value="Unassembled WGS sequence"/>
</dbReference>
<dbReference type="CDD" id="cd02038">
    <property type="entry name" value="FlhG-like"/>
    <property type="match status" value="1"/>
</dbReference>
<evidence type="ECO:0000313" key="4">
    <source>
        <dbReference type="Proteomes" id="UP000779508"/>
    </source>
</evidence>
<evidence type="ECO:0000256" key="2">
    <source>
        <dbReference type="ARBA" id="ARBA00022840"/>
    </source>
</evidence>
<dbReference type="PIRSF" id="PIRSF003092">
    <property type="entry name" value="MinD"/>
    <property type="match status" value="1"/>
</dbReference>
<dbReference type="InterPro" id="IPR050625">
    <property type="entry name" value="ParA/MinD_ATPase"/>
</dbReference>
<dbReference type="InterPro" id="IPR025501">
    <property type="entry name" value="MinD_FleN"/>
</dbReference>
<dbReference type="InterPro" id="IPR033875">
    <property type="entry name" value="FlhG"/>
</dbReference>
<dbReference type="InterPro" id="IPR033756">
    <property type="entry name" value="YlxH/NBP35"/>
</dbReference>
<dbReference type="PANTHER" id="PTHR43384">
    <property type="entry name" value="SEPTUM SITE-DETERMINING PROTEIN MIND HOMOLOG, CHLOROPLASTIC-RELATED"/>
    <property type="match status" value="1"/>
</dbReference>
<keyword evidence="4" id="KW-1185">Reference proteome</keyword>
<dbReference type="EMBL" id="JAHLQK010000005">
    <property type="protein sequence ID" value="MBU5677435.1"/>
    <property type="molecule type" value="Genomic_DNA"/>
</dbReference>
<evidence type="ECO:0000256" key="1">
    <source>
        <dbReference type="ARBA" id="ARBA00022741"/>
    </source>
</evidence>
<keyword evidence="2" id="KW-0067">ATP-binding</keyword>
<gene>
    <name evidence="3" type="ORF">KQI88_13515</name>
</gene>
<proteinExistence type="predicted"/>
<sequence>MDQAAKLRELINSRRMYSKQIAAHNENITKDARIICVTSGKGGVGKTNFTINLGMELTKLNNRVVIIDADLGLANIDVVLGTVPKYTLLDVIHNDKSLDEVMINGPNDIKIISGGSGVLELVDMSLASIQQLIEKLNSINNYADIILIDTGAGLSNSVLSFVLSAQEIIIVTTPEPTSITDAYAMIKTINLKDKNKKIKVIVNRVENITEGNIAFEKLNNASKRFLSMDLEKLGHIFDDNSVSRSVKKQRPFTMEYPNSIASKNIKNIAIKLVNDVTFESSNVFDNFFKKLVNFLR</sequence>
<organism evidence="3 4">
    <name type="scientific">Alkaliphilus flagellatus</name>
    <dbReference type="NCBI Taxonomy" id="2841507"/>
    <lineage>
        <taxon>Bacteria</taxon>
        <taxon>Bacillati</taxon>
        <taxon>Bacillota</taxon>
        <taxon>Clostridia</taxon>
        <taxon>Peptostreptococcales</taxon>
        <taxon>Natronincolaceae</taxon>
        <taxon>Alkaliphilus</taxon>
    </lineage>
</organism>
<dbReference type="PANTHER" id="PTHR43384:SF4">
    <property type="entry name" value="CELLULOSE BIOSYNTHESIS PROTEIN BCSQ-RELATED"/>
    <property type="match status" value="1"/>
</dbReference>
<evidence type="ECO:0000313" key="3">
    <source>
        <dbReference type="EMBL" id="MBU5677435.1"/>
    </source>
</evidence>